<name>A0A1F6UQP6_9BACT</name>
<evidence type="ECO:0000313" key="2">
    <source>
        <dbReference type="Proteomes" id="UP000177869"/>
    </source>
</evidence>
<gene>
    <name evidence="1" type="ORF">A2814_01285</name>
</gene>
<sequence length="206" mass="24432">MSKNIAEQSNAFSIFWLKKQGYLVRDFSYASGNIRWTMNGEERSSIGFSIHRDNWNTPQERAYIKLNYTHTSNSTGDKESMDNKIELDATPCRYGGKRYWFICPLTKNGKYCGRRVGVLYSIGKWFGCRHCGEIAYAKQMEGGRYRWNGISIPDVDKAEKEVKRMYYRGRPTRKYRRYLRLNDKFEMGWITMASRYDKNFARFTKK</sequence>
<comment type="caution">
    <text evidence="1">The sequence shown here is derived from an EMBL/GenBank/DDBJ whole genome shotgun (WGS) entry which is preliminary data.</text>
</comment>
<evidence type="ECO:0000313" key="1">
    <source>
        <dbReference type="EMBL" id="OGI59686.1"/>
    </source>
</evidence>
<protein>
    <submittedName>
        <fullName evidence="1">Uncharacterized protein</fullName>
    </submittedName>
</protein>
<organism evidence="1 2">
    <name type="scientific">Candidatus Nomurabacteria bacterium RIFCSPHIGHO2_01_FULL_38_19</name>
    <dbReference type="NCBI Taxonomy" id="1801732"/>
    <lineage>
        <taxon>Bacteria</taxon>
        <taxon>Candidatus Nomuraibacteriota</taxon>
    </lineage>
</organism>
<dbReference type="EMBL" id="MFTI01000028">
    <property type="protein sequence ID" value="OGI59686.1"/>
    <property type="molecule type" value="Genomic_DNA"/>
</dbReference>
<reference evidence="1 2" key="1">
    <citation type="journal article" date="2016" name="Nat. Commun.">
        <title>Thousands of microbial genomes shed light on interconnected biogeochemical processes in an aquifer system.</title>
        <authorList>
            <person name="Anantharaman K."/>
            <person name="Brown C.T."/>
            <person name="Hug L.A."/>
            <person name="Sharon I."/>
            <person name="Castelle C.J."/>
            <person name="Probst A.J."/>
            <person name="Thomas B.C."/>
            <person name="Singh A."/>
            <person name="Wilkins M.J."/>
            <person name="Karaoz U."/>
            <person name="Brodie E.L."/>
            <person name="Williams K.H."/>
            <person name="Hubbard S.S."/>
            <person name="Banfield J.F."/>
        </authorList>
    </citation>
    <scope>NUCLEOTIDE SEQUENCE [LARGE SCALE GENOMIC DNA]</scope>
</reference>
<proteinExistence type="predicted"/>
<dbReference type="Proteomes" id="UP000177869">
    <property type="component" value="Unassembled WGS sequence"/>
</dbReference>
<dbReference type="STRING" id="1801732.A2814_01285"/>
<accession>A0A1F6UQP6</accession>
<dbReference type="AlphaFoldDB" id="A0A1F6UQP6"/>